<dbReference type="AlphaFoldDB" id="A0A4Y2EX69"/>
<evidence type="ECO:0000313" key="2">
    <source>
        <dbReference type="Proteomes" id="UP000499080"/>
    </source>
</evidence>
<dbReference type="EMBL" id="BGPR01000713">
    <property type="protein sequence ID" value="GBM32606.1"/>
    <property type="molecule type" value="Genomic_DNA"/>
</dbReference>
<comment type="caution">
    <text evidence="1">The sequence shown here is derived from an EMBL/GenBank/DDBJ whole genome shotgun (WGS) entry which is preliminary data.</text>
</comment>
<reference evidence="1 2" key="1">
    <citation type="journal article" date="2019" name="Sci. Rep.">
        <title>Orb-weaving spider Araneus ventricosus genome elucidates the spidroin gene catalogue.</title>
        <authorList>
            <person name="Kono N."/>
            <person name="Nakamura H."/>
            <person name="Ohtoshi R."/>
            <person name="Moran D.A.P."/>
            <person name="Shinohara A."/>
            <person name="Yoshida Y."/>
            <person name="Fujiwara M."/>
            <person name="Mori M."/>
            <person name="Tomita M."/>
            <person name="Arakawa K."/>
        </authorList>
    </citation>
    <scope>NUCLEOTIDE SEQUENCE [LARGE SCALE GENOMIC DNA]</scope>
</reference>
<protein>
    <submittedName>
        <fullName evidence="1">Uncharacterized protein</fullName>
    </submittedName>
</protein>
<gene>
    <name evidence="1" type="ORF">AVEN_8446_1</name>
</gene>
<name>A0A4Y2EX69_ARAVE</name>
<accession>A0A4Y2EX69</accession>
<evidence type="ECO:0000313" key="1">
    <source>
        <dbReference type="EMBL" id="GBM32606.1"/>
    </source>
</evidence>
<keyword evidence="2" id="KW-1185">Reference proteome</keyword>
<dbReference type="Proteomes" id="UP000499080">
    <property type="component" value="Unassembled WGS sequence"/>
</dbReference>
<organism evidence="1 2">
    <name type="scientific">Araneus ventricosus</name>
    <name type="common">Orbweaver spider</name>
    <name type="synonym">Epeira ventricosa</name>
    <dbReference type="NCBI Taxonomy" id="182803"/>
    <lineage>
        <taxon>Eukaryota</taxon>
        <taxon>Metazoa</taxon>
        <taxon>Ecdysozoa</taxon>
        <taxon>Arthropoda</taxon>
        <taxon>Chelicerata</taxon>
        <taxon>Arachnida</taxon>
        <taxon>Araneae</taxon>
        <taxon>Araneomorphae</taxon>
        <taxon>Entelegynae</taxon>
        <taxon>Araneoidea</taxon>
        <taxon>Araneidae</taxon>
        <taxon>Araneus</taxon>
    </lineage>
</organism>
<sequence length="80" mass="9058">MPYIQRCYLLGGELSMGNITRLGKYHCSNVLLPKGILVPTDNAEFSIWLKSDKSECTENYKGSLNALEMESRNFIEAIIE</sequence>
<proteinExistence type="predicted"/>
<dbReference type="OrthoDB" id="10069847at2759"/>